<reference evidence="1" key="1">
    <citation type="journal article" date="2020" name="Nature">
        <title>Giant virus diversity and host interactions through global metagenomics.</title>
        <authorList>
            <person name="Schulz F."/>
            <person name="Roux S."/>
            <person name="Paez-Espino D."/>
            <person name="Jungbluth S."/>
            <person name="Walsh D.A."/>
            <person name="Denef V.J."/>
            <person name="McMahon K.D."/>
            <person name="Konstantinidis K.T."/>
            <person name="Eloe-Fadrosh E.A."/>
            <person name="Kyrpides N.C."/>
            <person name="Woyke T."/>
        </authorList>
    </citation>
    <scope>NUCLEOTIDE SEQUENCE</scope>
    <source>
        <strain evidence="1">GVMAG-S-1063924-116</strain>
    </source>
</reference>
<accession>A0A6C0JXT9</accession>
<dbReference type="Gene3D" id="6.10.140.110">
    <property type="match status" value="1"/>
</dbReference>
<proteinExistence type="predicted"/>
<sequence length="224" mass="25737">MKCVGIGCDKWASFGEKGGYPLYCKAHKYHGMTNLHSKKCIHPDCEKRASYNYYELAERVYCKTHAKRGMVNVASLRCQWGTCRKIACWSFEEEIPSRCNRHKVDGMLQTRPTECEVELCDKPTSYGYLTDNYPRYCKEHSKEGMVNHRRLTCSKPGCNLQGNLTNTMFPSCSLHSHLYTFNASMCQVYGCGDIAEYTDLFETKRVCKLHSEPEMLSIETLNSI</sequence>
<dbReference type="AlphaFoldDB" id="A0A6C0JXT9"/>
<name>A0A6C0JXT9_9ZZZZ</name>
<dbReference type="SMART" id="SM01425">
    <property type="entry name" value="EsV_1_7"/>
    <property type="match status" value="5"/>
</dbReference>
<evidence type="ECO:0000313" key="1">
    <source>
        <dbReference type="EMBL" id="QHU08554.1"/>
    </source>
</evidence>
<dbReference type="Pfam" id="PF19114">
    <property type="entry name" value="EsV_1_7_cys"/>
    <property type="match status" value="5"/>
</dbReference>
<protein>
    <submittedName>
        <fullName evidence="1">Uncharacterized protein</fullName>
    </submittedName>
</protein>
<organism evidence="1">
    <name type="scientific">viral metagenome</name>
    <dbReference type="NCBI Taxonomy" id="1070528"/>
    <lineage>
        <taxon>unclassified sequences</taxon>
        <taxon>metagenomes</taxon>
        <taxon>organismal metagenomes</taxon>
    </lineage>
</organism>
<dbReference type="InterPro" id="IPR043822">
    <property type="entry name" value="EsV_1_7_cys"/>
</dbReference>
<dbReference type="EMBL" id="MN740698">
    <property type="protein sequence ID" value="QHU08554.1"/>
    <property type="molecule type" value="Genomic_DNA"/>
</dbReference>